<accession>A0A2I0JY56</accession>
<comment type="caution">
    <text evidence="2">The sequence shown here is derived from an EMBL/GenBank/DDBJ whole genome shotgun (WGS) entry which is preliminary data.</text>
</comment>
<sequence length="210" mass="24114">MDPRGQDRPERKLKAGMDPRGQDRPERKFKAGMDPRGQDRPERKFKAGIDPRHLLGDRVKSQNYVHKGNRRDLMGSSRLRIRRFDPIPGRVSSLESRREFACVGECRTTTRCSSMEKCCCSFVVEPTLSPNLCLGRKMCDNLAGCEARRMKSEYKYSWIILLDGVGVNGKRIFSTVHITQKDRSLGEDLFDDKGTVIFVRELPSRVRCDM</sequence>
<keyword evidence="3" id="KW-1185">Reference proteome</keyword>
<feature type="region of interest" description="Disordered" evidence="1">
    <location>
        <begin position="1"/>
        <end position="44"/>
    </location>
</feature>
<evidence type="ECO:0000313" key="2">
    <source>
        <dbReference type="EMBL" id="PKI61269.1"/>
    </source>
</evidence>
<dbReference type="Proteomes" id="UP000233551">
    <property type="component" value="Unassembled WGS sequence"/>
</dbReference>
<evidence type="ECO:0000256" key="1">
    <source>
        <dbReference type="SAM" id="MobiDB-lite"/>
    </source>
</evidence>
<dbReference type="EMBL" id="PGOL01001058">
    <property type="protein sequence ID" value="PKI61269.1"/>
    <property type="molecule type" value="Genomic_DNA"/>
</dbReference>
<gene>
    <name evidence="2" type="ORF">CRG98_018333</name>
</gene>
<name>A0A2I0JY56_PUNGR</name>
<dbReference type="AlphaFoldDB" id="A0A2I0JY56"/>
<protein>
    <submittedName>
        <fullName evidence="2">Uncharacterized protein</fullName>
    </submittedName>
</protein>
<evidence type="ECO:0000313" key="3">
    <source>
        <dbReference type="Proteomes" id="UP000233551"/>
    </source>
</evidence>
<reference evidence="2 3" key="1">
    <citation type="submission" date="2017-11" db="EMBL/GenBank/DDBJ databases">
        <title>De-novo sequencing of pomegranate (Punica granatum L.) genome.</title>
        <authorList>
            <person name="Akparov Z."/>
            <person name="Amiraslanov A."/>
            <person name="Hajiyeva S."/>
            <person name="Abbasov M."/>
            <person name="Kaur K."/>
            <person name="Hamwieh A."/>
            <person name="Solovyev V."/>
            <person name="Salamov A."/>
            <person name="Braich B."/>
            <person name="Kosarev P."/>
            <person name="Mahmoud A."/>
            <person name="Hajiyev E."/>
            <person name="Babayeva S."/>
            <person name="Izzatullayeva V."/>
            <person name="Mammadov A."/>
            <person name="Mammadov A."/>
            <person name="Sharifova S."/>
            <person name="Ojaghi J."/>
            <person name="Eynullazada K."/>
            <person name="Bayramov B."/>
            <person name="Abdulazimova A."/>
            <person name="Shahmuradov I."/>
        </authorList>
    </citation>
    <scope>NUCLEOTIDE SEQUENCE [LARGE SCALE GENOMIC DNA]</scope>
    <source>
        <strain evidence="3">cv. AG2017</strain>
        <tissue evidence="2">Leaf</tissue>
    </source>
</reference>
<proteinExistence type="predicted"/>
<organism evidence="2 3">
    <name type="scientific">Punica granatum</name>
    <name type="common">Pomegranate</name>
    <dbReference type="NCBI Taxonomy" id="22663"/>
    <lineage>
        <taxon>Eukaryota</taxon>
        <taxon>Viridiplantae</taxon>
        <taxon>Streptophyta</taxon>
        <taxon>Embryophyta</taxon>
        <taxon>Tracheophyta</taxon>
        <taxon>Spermatophyta</taxon>
        <taxon>Magnoliopsida</taxon>
        <taxon>eudicotyledons</taxon>
        <taxon>Gunneridae</taxon>
        <taxon>Pentapetalae</taxon>
        <taxon>rosids</taxon>
        <taxon>malvids</taxon>
        <taxon>Myrtales</taxon>
        <taxon>Lythraceae</taxon>
        <taxon>Punica</taxon>
    </lineage>
</organism>